<dbReference type="EMBL" id="FNEK01000016">
    <property type="protein sequence ID" value="SDJ35420.1"/>
    <property type="molecule type" value="Genomic_DNA"/>
</dbReference>
<dbReference type="GO" id="GO:0016747">
    <property type="term" value="F:acyltransferase activity, transferring groups other than amino-acyl groups"/>
    <property type="evidence" value="ECO:0007669"/>
    <property type="project" value="InterPro"/>
</dbReference>
<proteinExistence type="predicted"/>
<evidence type="ECO:0000259" key="3">
    <source>
        <dbReference type="PROSITE" id="PS51186"/>
    </source>
</evidence>
<dbReference type="Proteomes" id="UP000199382">
    <property type="component" value="Unassembled WGS sequence"/>
</dbReference>
<reference evidence="4 5" key="1">
    <citation type="submission" date="2016-10" db="EMBL/GenBank/DDBJ databases">
        <authorList>
            <person name="de Groot N.N."/>
        </authorList>
    </citation>
    <scope>NUCLEOTIDE SEQUENCE [LARGE SCALE GENOMIC DNA]</scope>
    <source>
        <strain evidence="4 5">DSM 25294</strain>
    </source>
</reference>
<evidence type="ECO:0000313" key="5">
    <source>
        <dbReference type="Proteomes" id="UP000199382"/>
    </source>
</evidence>
<dbReference type="STRING" id="571298.SAMN04488026_101619"/>
<dbReference type="Gene3D" id="3.40.630.30">
    <property type="match status" value="1"/>
</dbReference>
<dbReference type="PROSITE" id="PS51186">
    <property type="entry name" value="GNAT"/>
    <property type="match status" value="1"/>
</dbReference>
<dbReference type="InterPro" id="IPR016181">
    <property type="entry name" value="Acyl_CoA_acyltransferase"/>
</dbReference>
<name>A0A1G8T404_9RHOB</name>
<evidence type="ECO:0000256" key="2">
    <source>
        <dbReference type="ARBA" id="ARBA00023315"/>
    </source>
</evidence>
<organism evidence="4 5">
    <name type="scientific">Aliiruegeria lutimaris</name>
    <dbReference type="NCBI Taxonomy" id="571298"/>
    <lineage>
        <taxon>Bacteria</taxon>
        <taxon>Pseudomonadati</taxon>
        <taxon>Pseudomonadota</taxon>
        <taxon>Alphaproteobacteria</taxon>
        <taxon>Rhodobacterales</taxon>
        <taxon>Roseobacteraceae</taxon>
        <taxon>Aliiruegeria</taxon>
    </lineage>
</organism>
<dbReference type="PANTHER" id="PTHR43420:SF52">
    <property type="entry name" value="N-ACETYLTRANSFERASE YODP"/>
    <property type="match status" value="1"/>
</dbReference>
<dbReference type="InterPro" id="IPR050680">
    <property type="entry name" value="YpeA/RimI_acetyltransf"/>
</dbReference>
<dbReference type="PANTHER" id="PTHR43420">
    <property type="entry name" value="ACETYLTRANSFERASE"/>
    <property type="match status" value="1"/>
</dbReference>
<evidence type="ECO:0000256" key="1">
    <source>
        <dbReference type="ARBA" id="ARBA00022679"/>
    </source>
</evidence>
<protein>
    <submittedName>
        <fullName evidence="4">Acetyltransferase (GNAT) family protein</fullName>
    </submittedName>
</protein>
<dbReference type="RefSeq" id="WP_093154399.1">
    <property type="nucleotide sequence ID" value="NZ_FNEK01000016.1"/>
</dbReference>
<accession>A0A1G8T404</accession>
<keyword evidence="5" id="KW-1185">Reference proteome</keyword>
<keyword evidence="1 4" id="KW-0808">Transferase</keyword>
<dbReference type="AlphaFoldDB" id="A0A1G8T404"/>
<dbReference type="InterPro" id="IPR000182">
    <property type="entry name" value="GNAT_dom"/>
</dbReference>
<dbReference type="SUPFAM" id="SSF55729">
    <property type="entry name" value="Acyl-CoA N-acyltransferases (Nat)"/>
    <property type="match status" value="1"/>
</dbReference>
<dbReference type="Pfam" id="PF00583">
    <property type="entry name" value="Acetyltransf_1"/>
    <property type="match status" value="1"/>
</dbReference>
<gene>
    <name evidence="4" type="ORF">SAMN04488026_101619</name>
</gene>
<dbReference type="OrthoDB" id="9805924at2"/>
<keyword evidence="2" id="KW-0012">Acyltransferase</keyword>
<sequence>MPVEIEVTFCPVRSDLDRLKAGFREYELLAIPGLPPESEDRRFAAFARSDAGVIIGGIEANIYWDGVEIELLWVAAEHRGEGLGRQLLSQVEQAAIERGAGIAFLKTVGAGGFYESMGYEVYGVLEDRPKGTRLYHMKKRLHP</sequence>
<dbReference type="CDD" id="cd04301">
    <property type="entry name" value="NAT_SF"/>
    <property type="match status" value="1"/>
</dbReference>
<evidence type="ECO:0000313" key="4">
    <source>
        <dbReference type="EMBL" id="SDJ35420.1"/>
    </source>
</evidence>
<feature type="domain" description="N-acetyltransferase" evidence="3">
    <location>
        <begin position="7"/>
        <end position="142"/>
    </location>
</feature>